<dbReference type="Proteomes" id="UP000094527">
    <property type="component" value="Unassembled WGS sequence"/>
</dbReference>
<dbReference type="InterPro" id="IPR001251">
    <property type="entry name" value="CRAL-TRIO_dom"/>
</dbReference>
<dbReference type="GO" id="GO:0005737">
    <property type="term" value="C:cytoplasm"/>
    <property type="evidence" value="ECO:0007669"/>
    <property type="project" value="TreeGrafter"/>
</dbReference>
<evidence type="ECO:0000313" key="3">
    <source>
        <dbReference type="Proteomes" id="UP000094527"/>
    </source>
</evidence>
<gene>
    <name evidence="2" type="ORF">Ocin01_15990</name>
</gene>
<dbReference type="InterPro" id="IPR051064">
    <property type="entry name" value="SEC14/CRAL-TRIO_domain"/>
</dbReference>
<name>A0A1D2MCQ5_ORCCI</name>
<proteinExistence type="predicted"/>
<dbReference type="STRING" id="48709.A0A1D2MCQ5"/>
<dbReference type="PROSITE" id="PS50191">
    <property type="entry name" value="CRAL_TRIO"/>
    <property type="match status" value="1"/>
</dbReference>
<dbReference type="Gene3D" id="3.40.525.10">
    <property type="entry name" value="CRAL-TRIO lipid binding domain"/>
    <property type="match status" value="1"/>
</dbReference>
<dbReference type="CDD" id="cd00170">
    <property type="entry name" value="SEC14"/>
    <property type="match status" value="1"/>
</dbReference>
<dbReference type="OrthoDB" id="1434354at2759"/>
<sequence length="152" mass="17440">MKRECFLNVIITKVYSLSLIRYLIYGVENITGQVYEQQQKGMNVTQVVVLGSAEGFNLIQHGCPICLPIWIQFVQTIGSHYPEALDELIIINGTPLIKVVLVALKPILSKTNREAIKIFGMNKNEWMEYLDKKVSREERRQHYGGTKPPVEY</sequence>
<reference evidence="2 3" key="1">
    <citation type="journal article" date="2016" name="Genome Biol. Evol.">
        <title>Gene Family Evolution Reflects Adaptation to Soil Environmental Stressors in the Genome of the Collembolan Orchesella cincta.</title>
        <authorList>
            <person name="Faddeeva-Vakhrusheva A."/>
            <person name="Derks M.F."/>
            <person name="Anvar S.Y."/>
            <person name="Agamennone V."/>
            <person name="Suring W."/>
            <person name="Smit S."/>
            <person name="van Straalen N.M."/>
            <person name="Roelofs D."/>
        </authorList>
    </citation>
    <scope>NUCLEOTIDE SEQUENCE [LARGE SCALE GENOMIC DNA]</scope>
    <source>
        <tissue evidence="2">Mixed pool</tissue>
    </source>
</reference>
<dbReference type="PANTHER" id="PTHR23324">
    <property type="entry name" value="SEC14 RELATED PROTEIN"/>
    <property type="match status" value="1"/>
</dbReference>
<evidence type="ECO:0000259" key="1">
    <source>
        <dbReference type="PROSITE" id="PS50191"/>
    </source>
</evidence>
<dbReference type="AlphaFoldDB" id="A0A1D2MCQ5"/>
<dbReference type="SUPFAM" id="SSF52087">
    <property type="entry name" value="CRAL/TRIO domain"/>
    <property type="match status" value="1"/>
</dbReference>
<dbReference type="InterPro" id="IPR036865">
    <property type="entry name" value="CRAL-TRIO_dom_sf"/>
</dbReference>
<feature type="domain" description="CRAL-TRIO" evidence="1">
    <location>
        <begin position="1"/>
        <end position="151"/>
    </location>
</feature>
<protein>
    <submittedName>
        <fullName evidence="2">SEC14-like protein 3</fullName>
    </submittedName>
</protein>
<dbReference type="PANTHER" id="PTHR23324:SF83">
    <property type="entry name" value="SEC14-LIKE PROTEIN 2"/>
    <property type="match status" value="1"/>
</dbReference>
<dbReference type="EMBL" id="LJIJ01001847">
    <property type="protein sequence ID" value="ODM90691.1"/>
    <property type="molecule type" value="Genomic_DNA"/>
</dbReference>
<accession>A0A1D2MCQ5</accession>
<organism evidence="2 3">
    <name type="scientific">Orchesella cincta</name>
    <name type="common">Springtail</name>
    <name type="synonym">Podura cincta</name>
    <dbReference type="NCBI Taxonomy" id="48709"/>
    <lineage>
        <taxon>Eukaryota</taxon>
        <taxon>Metazoa</taxon>
        <taxon>Ecdysozoa</taxon>
        <taxon>Arthropoda</taxon>
        <taxon>Hexapoda</taxon>
        <taxon>Collembola</taxon>
        <taxon>Entomobryomorpha</taxon>
        <taxon>Entomobryoidea</taxon>
        <taxon>Orchesellidae</taxon>
        <taxon>Orchesellinae</taxon>
        <taxon>Orchesella</taxon>
    </lineage>
</organism>
<evidence type="ECO:0000313" key="2">
    <source>
        <dbReference type="EMBL" id="ODM90691.1"/>
    </source>
</evidence>
<keyword evidence="3" id="KW-1185">Reference proteome</keyword>
<comment type="caution">
    <text evidence="2">The sequence shown here is derived from an EMBL/GenBank/DDBJ whole genome shotgun (WGS) entry which is preliminary data.</text>
</comment>
<dbReference type="Pfam" id="PF00650">
    <property type="entry name" value="CRAL_TRIO"/>
    <property type="match status" value="1"/>
</dbReference>